<organism evidence="2 3">
    <name type="scientific">Chitinophaga japonensis</name>
    <name type="common">Flexibacter japonensis</name>
    <dbReference type="NCBI Taxonomy" id="104662"/>
    <lineage>
        <taxon>Bacteria</taxon>
        <taxon>Pseudomonadati</taxon>
        <taxon>Bacteroidota</taxon>
        <taxon>Chitinophagia</taxon>
        <taxon>Chitinophagales</taxon>
        <taxon>Chitinophagaceae</taxon>
        <taxon>Chitinophaga</taxon>
    </lineage>
</organism>
<evidence type="ECO:0000313" key="2">
    <source>
        <dbReference type="EMBL" id="TWI91385.1"/>
    </source>
</evidence>
<evidence type="ECO:0000256" key="1">
    <source>
        <dbReference type="SAM" id="Phobius"/>
    </source>
</evidence>
<accession>A0A562TD22</accession>
<keyword evidence="1" id="KW-0472">Membrane</keyword>
<sequence>MQKSTIVKSIYLFVLLGYVLCPFRLFAQDRFDVRASADTDRIRIGEQVKLELTARVDPGKLKEAGLQMVFPSLPDSFNHWEVVDRSALDTVTSAGTQEQLLRQTLTLTSFDSGRWEIPALKFEMIAASGSVDSAFSAPIGIDVNTVAVDTTKAFKPIKTIRTVAWSIWDYWLYMVIGAAVVLLALGLWWYFRRRPAKAPAPPPAPLEPAYDRTLRQLKALEAEKVWQAGNVKEYYSRLTDILRTYFEEQFGIAALEQTTAELLQNIKPVTILNQQRDKLRALLSLADLAKFAKLQPTPEEHADSMQKAVEIVEWTKPAARPAETPDAEGLKQKA</sequence>
<comment type="caution">
    <text evidence="2">The sequence shown here is derived from an EMBL/GenBank/DDBJ whole genome shotgun (WGS) entry which is preliminary data.</text>
</comment>
<gene>
    <name evidence="2" type="ORF">LX66_0754</name>
</gene>
<dbReference type="OrthoDB" id="9807384at2"/>
<name>A0A562TD22_CHIJA</name>
<reference evidence="2 3" key="1">
    <citation type="journal article" date="2013" name="Stand. Genomic Sci.">
        <title>Genomic Encyclopedia of Type Strains, Phase I: The one thousand microbial genomes (KMG-I) project.</title>
        <authorList>
            <person name="Kyrpides N.C."/>
            <person name="Woyke T."/>
            <person name="Eisen J.A."/>
            <person name="Garrity G."/>
            <person name="Lilburn T.G."/>
            <person name="Beck B.J."/>
            <person name="Whitman W.B."/>
            <person name="Hugenholtz P."/>
            <person name="Klenk H.P."/>
        </authorList>
    </citation>
    <scope>NUCLEOTIDE SEQUENCE [LARGE SCALE GENOMIC DNA]</scope>
    <source>
        <strain evidence="2 3">DSM 13484</strain>
    </source>
</reference>
<dbReference type="AlphaFoldDB" id="A0A562TD22"/>
<protein>
    <submittedName>
        <fullName evidence="2">Uncharacterized protein</fullName>
    </submittedName>
</protein>
<keyword evidence="1" id="KW-0812">Transmembrane</keyword>
<keyword evidence="3" id="KW-1185">Reference proteome</keyword>
<dbReference type="Proteomes" id="UP000316778">
    <property type="component" value="Unassembled WGS sequence"/>
</dbReference>
<evidence type="ECO:0000313" key="3">
    <source>
        <dbReference type="Proteomes" id="UP000316778"/>
    </source>
</evidence>
<keyword evidence="1" id="KW-1133">Transmembrane helix</keyword>
<dbReference type="RefSeq" id="WP_145710537.1">
    <property type="nucleotide sequence ID" value="NZ_BAAAFY010000001.1"/>
</dbReference>
<feature type="transmembrane region" description="Helical" evidence="1">
    <location>
        <begin position="170"/>
        <end position="191"/>
    </location>
</feature>
<dbReference type="EMBL" id="VLLG01000002">
    <property type="protein sequence ID" value="TWI91385.1"/>
    <property type="molecule type" value="Genomic_DNA"/>
</dbReference>
<proteinExistence type="predicted"/>